<keyword evidence="2" id="KW-1185">Reference proteome</keyword>
<reference evidence="1 2" key="1">
    <citation type="journal article" date="2019" name="Nat. Ecol. Evol.">
        <title>Megaphylogeny resolves global patterns of mushroom evolution.</title>
        <authorList>
            <person name="Varga T."/>
            <person name="Krizsan K."/>
            <person name="Foldi C."/>
            <person name="Dima B."/>
            <person name="Sanchez-Garcia M."/>
            <person name="Sanchez-Ramirez S."/>
            <person name="Szollosi G.J."/>
            <person name="Szarkandi J.G."/>
            <person name="Papp V."/>
            <person name="Albert L."/>
            <person name="Andreopoulos W."/>
            <person name="Angelini C."/>
            <person name="Antonin V."/>
            <person name="Barry K.W."/>
            <person name="Bougher N.L."/>
            <person name="Buchanan P."/>
            <person name="Buyck B."/>
            <person name="Bense V."/>
            <person name="Catcheside P."/>
            <person name="Chovatia M."/>
            <person name="Cooper J."/>
            <person name="Damon W."/>
            <person name="Desjardin D."/>
            <person name="Finy P."/>
            <person name="Geml J."/>
            <person name="Haridas S."/>
            <person name="Hughes K."/>
            <person name="Justo A."/>
            <person name="Karasinski D."/>
            <person name="Kautmanova I."/>
            <person name="Kiss B."/>
            <person name="Kocsube S."/>
            <person name="Kotiranta H."/>
            <person name="LaButti K.M."/>
            <person name="Lechner B.E."/>
            <person name="Liimatainen K."/>
            <person name="Lipzen A."/>
            <person name="Lukacs Z."/>
            <person name="Mihaltcheva S."/>
            <person name="Morgado L.N."/>
            <person name="Niskanen T."/>
            <person name="Noordeloos M.E."/>
            <person name="Ohm R.A."/>
            <person name="Ortiz-Santana B."/>
            <person name="Ovrebo C."/>
            <person name="Racz N."/>
            <person name="Riley R."/>
            <person name="Savchenko A."/>
            <person name="Shiryaev A."/>
            <person name="Soop K."/>
            <person name="Spirin V."/>
            <person name="Szebenyi C."/>
            <person name="Tomsovsky M."/>
            <person name="Tulloss R.E."/>
            <person name="Uehling J."/>
            <person name="Grigoriev I.V."/>
            <person name="Vagvolgyi C."/>
            <person name="Papp T."/>
            <person name="Martin F.M."/>
            <person name="Miettinen O."/>
            <person name="Hibbett D.S."/>
            <person name="Nagy L.G."/>
        </authorList>
    </citation>
    <scope>NUCLEOTIDE SEQUENCE [LARGE SCALE GENOMIC DNA]</scope>
    <source>
        <strain evidence="1 2">NL-1719</strain>
    </source>
</reference>
<sequence>MSPSELPLHHQVPGEIMSEIFIQYYGTDGAPWVTQKLSSICKTWLEIALKTPELWADIRIRSLVSVSIETISKAADWLKRSKTRPCSITLLIGDMAEVPITILPFLVLPVNDRIRRLDLSVPSSVLRPFASLLPFRMPKLDTLRIRAPFIISFPPNAFSSCPRVQHVALDFRDETMIEYADKLTMFPWENATDILLRNIPVRADAIYEAFCASPKVASCDITFRGWAAPVPPFLMHSSLALTTMRLSVVDSGLITPFLRSLRVPALTTLEIRGHAKLVDEDLSSTLLALHRNGPFQLTRLSIQDILTLRPEPLIEFFGLVPTIRSLVLSNCYGSLTEKFASMLVKYDNQAVLLPSLTRVIFSQQSLCTMTNETLLDFLTSRVLQLEDAEAESADMVAILERFQFSDGRIMDEETLEGFEVLVPAGLHLRIEGELRCCK</sequence>
<evidence type="ECO:0000313" key="1">
    <source>
        <dbReference type="EMBL" id="TFK66998.1"/>
    </source>
</evidence>
<name>A0ACD3AM52_9AGAR</name>
<gene>
    <name evidence="1" type="ORF">BDN72DRAFT_879932</name>
</gene>
<accession>A0ACD3AM52</accession>
<dbReference type="Proteomes" id="UP000308600">
    <property type="component" value="Unassembled WGS sequence"/>
</dbReference>
<dbReference type="EMBL" id="ML208388">
    <property type="protein sequence ID" value="TFK66998.1"/>
    <property type="molecule type" value="Genomic_DNA"/>
</dbReference>
<protein>
    <submittedName>
        <fullName evidence="1">Uncharacterized protein</fullName>
    </submittedName>
</protein>
<evidence type="ECO:0000313" key="2">
    <source>
        <dbReference type="Proteomes" id="UP000308600"/>
    </source>
</evidence>
<organism evidence="1 2">
    <name type="scientific">Pluteus cervinus</name>
    <dbReference type="NCBI Taxonomy" id="181527"/>
    <lineage>
        <taxon>Eukaryota</taxon>
        <taxon>Fungi</taxon>
        <taxon>Dikarya</taxon>
        <taxon>Basidiomycota</taxon>
        <taxon>Agaricomycotina</taxon>
        <taxon>Agaricomycetes</taxon>
        <taxon>Agaricomycetidae</taxon>
        <taxon>Agaricales</taxon>
        <taxon>Pluteineae</taxon>
        <taxon>Pluteaceae</taxon>
        <taxon>Pluteus</taxon>
    </lineage>
</organism>
<proteinExistence type="predicted"/>